<keyword evidence="2" id="KW-1185">Reference proteome</keyword>
<evidence type="ECO:0000313" key="2">
    <source>
        <dbReference type="Proteomes" id="UP000075613"/>
    </source>
</evidence>
<protein>
    <submittedName>
        <fullName evidence="1">Uncharacterized protein</fullName>
    </submittedName>
</protein>
<organism evidence="1 2">
    <name type="scientific">Paraburkholderia monticola</name>
    <dbReference type="NCBI Taxonomy" id="1399968"/>
    <lineage>
        <taxon>Bacteria</taxon>
        <taxon>Pseudomonadati</taxon>
        <taxon>Pseudomonadota</taxon>
        <taxon>Betaproteobacteria</taxon>
        <taxon>Burkholderiales</taxon>
        <taxon>Burkholderiaceae</taxon>
        <taxon>Paraburkholderia</taxon>
    </lineage>
</organism>
<dbReference type="AlphaFoldDB" id="A0A149PN40"/>
<dbReference type="RefSeq" id="WP_062129760.1">
    <property type="nucleotide sequence ID" value="NZ_LRBG01000022.1"/>
</dbReference>
<proteinExistence type="predicted"/>
<dbReference type="Proteomes" id="UP000075613">
    <property type="component" value="Unassembled WGS sequence"/>
</dbReference>
<sequence>MNVEHLHIITMNTDDMVRKSALGFLYKYMMRADIKSITLVHLEGATGEHVFLNHFTRHADGIRWVDQPTGKWRDSDKEFDASVHPEHAVELEKLIVQRVQAEKRAVEEQKPTYQRNHKNGAIVVVHGTTTDINGIQPELLAKVFVKLINDKVFPIFDKIVFNACRIGKTLTQKTQVEGRLAYWDYTTRKGQKRTRDKPAVQPSHVFTFNPQTTKEYEAPFATPEDLIPVENDLLVTQITIDMGFYNCVYRFLNVYGKLCGNDQVMVAGYDDALTAAHPQKGTRVPEYSALENSGRKYLLEPSSSVPQSWMTPQHKVAYMFTRNADGSIISELKPGGWSDKAVRQ</sequence>
<evidence type="ECO:0000313" key="1">
    <source>
        <dbReference type="EMBL" id="KXU86471.1"/>
    </source>
</evidence>
<reference evidence="1 2" key="1">
    <citation type="journal article" date="2015" name="Int. J. Syst. Evol. Microbiol.">
        <title>Burkholderia monticola sp. nov., isolated from mountain soil.</title>
        <authorList>
            <person name="Baek I."/>
            <person name="Seo B."/>
            <person name="Lee I."/>
            <person name="Yi H."/>
            <person name="Chun J."/>
        </authorList>
    </citation>
    <scope>NUCLEOTIDE SEQUENCE [LARGE SCALE GENOMIC DNA]</scope>
    <source>
        <strain evidence="1 2">JC2948</strain>
    </source>
</reference>
<comment type="caution">
    <text evidence="1">The sequence shown here is derived from an EMBL/GenBank/DDBJ whole genome shotgun (WGS) entry which is preliminary data.</text>
</comment>
<dbReference type="STRING" id="1399968.CI15_18705"/>
<name>A0A149PN40_9BURK</name>
<dbReference type="EMBL" id="LRBG01000022">
    <property type="protein sequence ID" value="KXU86471.1"/>
    <property type="molecule type" value="Genomic_DNA"/>
</dbReference>
<accession>A0A149PN40</accession>
<gene>
    <name evidence="1" type="ORF">CI15_18705</name>
</gene>